<dbReference type="Proteomes" id="UP000625711">
    <property type="component" value="Unassembled WGS sequence"/>
</dbReference>
<keyword evidence="2" id="KW-1185">Reference proteome</keyword>
<name>A0A834HTY8_RHYFE</name>
<dbReference type="EMBL" id="JAACXV010014432">
    <property type="protein sequence ID" value="KAF7267398.1"/>
    <property type="molecule type" value="Genomic_DNA"/>
</dbReference>
<comment type="caution">
    <text evidence="1">The sequence shown here is derived from an EMBL/GenBank/DDBJ whole genome shotgun (WGS) entry which is preliminary data.</text>
</comment>
<organism evidence="1 2">
    <name type="scientific">Rhynchophorus ferrugineus</name>
    <name type="common">Red palm weevil</name>
    <name type="synonym">Curculio ferrugineus</name>
    <dbReference type="NCBI Taxonomy" id="354439"/>
    <lineage>
        <taxon>Eukaryota</taxon>
        <taxon>Metazoa</taxon>
        <taxon>Ecdysozoa</taxon>
        <taxon>Arthropoda</taxon>
        <taxon>Hexapoda</taxon>
        <taxon>Insecta</taxon>
        <taxon>Pterygota</taxon>
        <taxon>Neoptera</taxon>
        <taxon>Endopterygota</taxon>
        <taxon>Coleoptera</taxon>
        <taxon>Polyphaga</taxon>
        <taxon>Cucujiformia</taxon>
        <taxon>Curculionidae</taxon>
        <taxon>Dryophthorinae</taxon>
        <taxon>Rhynchophorus</taxon>
    </lineage>
</organism>
<dbReference type="AlphaFoldDB" id="A0A834HTY8"/>
<reference evidence="1" key="1">
    <citation type="submission" date="2020-08" db="EMBL/GenBank/DDBJ databases">
        <title>Genome sequencing and assembly of the red palm weevil Rhynchophorus ferrugineus.</title>
        <authorList>
            <person name="Dias G.B."/>
            <person name="Bergman C.M."/>
            <person name="Manee M."/>
        </authorList>
    </citation>
    <scope>NUCLEOTIDE SEQUENCE</scope>
    <source>
        <strain evidence="1">AA-2017</strain>
        <tissue evidence="1">Whole larva</tissue>
    </source>
</reference>
<accession>A0A834HTY8</accession>
<sequence length="313" mass="36322">MKIKQKLLIGQVKCKVIEKTKNCLLREIFNILITSFLSRSGVKCTSTEKKTKSKVNITLNECKQMLKEVKVQVWLLSGLFLLENKLIRYLDITQGCDYFGKLKYDDLVAMAVMKQFDFNGNRKKEVFPWNILKVNSNLKMISPDIVQGRNGFYICYCRVYREKAVVKCFHIISHESLRLSNYSLYGLRVVDSIMEDHPCSIVDLLKLHSCTVGVLLHCRPTNCVVSKKIWHFNRRCFVDFCQVITVAYGVVFAKFLGIWSFRVVIDKEKDSSALELIRYDLLIDKLLVGTDKLEFEAFCHIHIVKFEQNLFGS</sequence>
<evidence type="ECO:0000313" key="1">
    <source>
        <dbReference type="EMBL" id="KAF7267398.1"/>
    </source>
</evidence>
<proteinExistence type="predicted"/>
<evidence type="ECO:0000313" key="2">
    <source>
        <dbReference type="Proteomes" id="UP000625711"/>
    </source>
</evidence>
<protein>
    <submittedName>
        <fullName evidence="1">Uncharacterized protein</fullName>
    </submittedName>
</protein>
<gene>
    <name evidence="1" type="ORF">GWI33_019401</name>
</gene>